<dbReference type="Proteomes" id="UP000034805">
    <property type="component" value="Unassembled WGS sequence"/>
</dbReference>
<evidence type="ECO:0000313" key="1">
    <source>
        <dbReference type="EMBL" id="KPP62618.1"/>
    </source>
</evidence>
<protein>
    <submittedName>
        <fullName evidence="1">Uncharacterized protein</fullName>
    </submittedName>
</protein>
<organism evidence="1 2">
    <name type="scientific">Scleropages formosus</name>
    <name type="common">Asian bonytongue</name>
    <name type="synonym">Osteoglossum formosum</name>
    <dbReference type="NCBI Taxonomy" id="113540"/>
    <lineage>
        <taxon>Eukaryota</taxon>
        <taxon>Metazoa</taxon>
        <taxon>Chordata</taxon>
        <taxon>Craniata</taxon>
        <taxon>Vertebrata</taxon>
        <taxon>Euteleostomi</taxon>
        <taxon>Actinopterygii</taxon>
        <taxon>Neopterygii</taxon>
        <taxon>Teleostei</taxon>
        <taxon>Osteoglossocephala</taxon>
        <taxon>Osteoglossomorpha</taxon>
        <taxon>Osteoglossiformes</taxon>
        <taxon>Osteoglossidae</taxon>
        <taxon>Scleropages</taxon>
    </lineage>
</organism>
<dbReference type="CDD" id="cd00303">
    <property type="entry name" value="retropepsin_like"/>
    <property type="match status" value="1"/>
</dbReference>
<evidence type="ECO:0000313" key="2">
    <source>
        <dbReference type="Proteomes" id="UP000034805"/>
    </source>
</evidence>
<comment type="caution">
    <text evidence="1">The sequence shown here is derived from an EMBL/GenBank/DDBJ whole genome shotgun (WGS) entry which is preliminary data.</text>
</comment>
<proteinExistence type="predicted"/>
<reference evidence="1 2" key="1">
    <citation type="submission" date="2015-08" db="EMBL/GenBank/DDBJ databases">
        <title>The genome of the Asian arowana (Scleropages formosus).</title>
        <authorList>
            <person name="Tan M.H."/>
            <person name="Gan H.M."/>
            <person name="Croft L.J."/>
            <person name="Austin C.M."/>
        </authorList>
    </citation>
    <scope>NUCLEOTIDE SEQUENCE [LARGE SCALE GENOMIC DNA]</scope>
    <source>
        <strain evidence="1">Aro1</strain>
    </source>
</reference>
<dbReference type="EMBL" id="JARO02008519">
    <property type="protein sequence ID" value="KPP62618.1"/>
    <property type="molecule type" value="Genomic_DNA"/>
</dbReference>
<name>A0A0P7WGK1_SCLFO</name>
<accession>A0A0P7WGK1</accession>
<sequence length="187" mass="20729">MAFRGERWTLDQFIETTVTLDNLIRTQELCHNPALERFCPVQEELEPIQLGHGRLTSAECERRLQGQLCLYCGDPEYRHLQCPVCPKDKVSGTLVCNHLTVPIVLSWGLGKVEAHALVDSGAAGCFIDSSFVRIHNIFIQQCKMHLKVSALNGQPLGRGFVDSQTKPVLVCGGLSPGDLAVFFDHLT</sequence>
<dbReference type="AlphaFoldDB" id="A0A0P7WGK1"/>
<gene>
    <name evidence="1" type="ORF">Z043_119186</name>
</gene>